<dbReference type="Proteomes" id="UP000292445">
    <property type="component" value="Unassembled WGS sequence"/>
</dbReference>
<dbReference type="EMBL" id="SGXC01000002">
    <property type="protein sequence ID" value="RZS81039.1"/>
    <property type="molecule type" value="Genomic_DNA"/>
</dbReference>
<name>A0A4Q7NDI9_9BURK</name>
<evidence type="ECO:0000256" key="2">
    <source>
        <dbReference type="ARBA" id="ARBA00007862"/>
    </source>
</evidence>
<gene>
    <name evidence="8" type="ORF">EV675_3654</name>
</gene>
<dbReference type="GO" id="GO:0006508">
    <property type="term" value="P:proteolysis"/>
    <property type="evidence" value="ECO:0007669"/>
    <property type="project" value="UniProtKB-KW"/>
</dbReference>
<evidence type="ECO:0000313" key="8">
    <source>
        <dbReference type="EMBL" id="RZS81039.1"/>
    </source>
</evidence>
<evidence type="ECO:0000256" key="3">
    <source>
        <dbReference type="ARBA" id="ARBA00022692"/>
    </source>
</evidence>
<dbReference type="PROSITE" id="PS51257">
    <property type="entry name" value="PROKAR_LIPOPROTEIN"/>
    <property type="match status" value="1"/>
</dbReference>
<dbReference type="AlphaFoldDB" id="A0A4Q7NDI9"/>
<feature type="domain" description="Band 7" evidence="7">
    <location>
        <begin position="20"/>
        <end position="185"/>
    </location>
</feature>
<dbReference type="SUPFAM" id="SSF117892">
    <property type="entry name" value="Band 7/SPFH domain"/>
    <property type="match status" value="1"/>
</dbReference>
<evidence type="ECO:0000256" key="1">
    <source>
        <dbReference type="ARBA" id="ARBA00004167"/>
    </source>
</evidence>
<dbReference type="InterPro" id="IPR001107">
    <property type="entry name" value="Band_7"/>
</dbReference>
<evidence type="ECO:0000256" key="5">
    <source>
        <dbReference type="ARBA" id="ARBA00023136"/>
    </source>
</evidence>
<protein>
    <recommendedName>
        <fullName evidence="6">Protein HflC</fullName>
    </recommendedName>
</protein>
<dbReference type="NCBIfam" id="TIGR01932">
    <property type="entry name" value="hflC"/>
    <property type="match status" value="1"/>
</dbReference>
<accession>A0A4Q7NDI9</accession>
<keyword evidence="8" id="KW-0378">Hydrolase</keyword>
<evidence type="ECO:0000256" key="4">
    <source>
        <dbReference type="ARBA" id="ARBA00022989"/>
    </source>
</evidence>
<proteinExistence type="inferred from homology"/>
<keyword evidence="8" id="KW-0645">Protease</keyword>
<organism evidence="8 9">
    <name type="scientific">Pigmentiphaga kullae</name>
    <dbReference type="NCBI Taxonomy" id="151784"/>
    <lineage>
        <taxon>Bacteria</taxon>
        <taxon>Pseudomonadati</taxon>
        <taxon>Pseudomonadota</taxon>
        <taxon>Betaproteobacteria</taxon>
        <taxon>Burkholderiales</taxon>
        <taxon>Alcaligenaceae</taxon>
        <taxon>Pigmentiphaga</taxon>
    </lineage>
</organism>
<dbReference type="OrthoDB" id="9812991at2"/>
<evidence type="ECO:0000313" key="9">
    <source>
        <dbReference type="Proteomes" id="UP000292445"/>
    </source>
</evidence>
<dbReference type="Pfam" id="PF01145">
    <property type="entry name" value="Band_7"/>
    <property type="match status" value="1"/>
</dbReference>
<keyword evidence="5" id="KW-0472">Membrane</keyword>
<keyword evidence="3" id="KW-0812">Transmembrane</keyword>
<dbReference type="CDD" id="cd03405">
    <property type="entry name" value="SPFH_HflC"/>
    <property type="match status" value="1"/>
</dbReference>
<dbReference type="GO" id="GO:0008233">
    <property type="term" value="F:peptidase activity"/>
    <property type="evidence" value="ECO:0007669"/>
    <property type="project" value="UniProtKB-KW"/>
</dbReference>
<comment type="function">
    <text evidence="6">HflC and HflK could regulate a protease.</text>
</comment>
<dbReference type="PANTHER" id="PTHR42911">
    <property type="entry name" value="MODULATOR OF FTSH PROTEASE HFLC"/>
    <property type="match status" value="1"/>
</dbReference>
<dbReference type="SMART" id="SM00244">
    <property type="entry name" value="PHB"/>
    <property type="match status" value="1"/>
</dbReference>
<evidence type="ECO:0000259" key="7">
    <source>
        <dbReference type="SMART" id="SM00244"/>
    </source>
</evidence>
<reference evidence="8 9" key="1">
    <citation type="submission" date="2019-02" db="EMBL/GenBank/DDBJ databases">
        <title>Genomic Encyclopedia of Type Strains, Phase IV (KMG-IV): sequencing the most valuable type-strain genomes for metagenomic binning, comparative biology and taxonomic classification.</title>
        <authorList>
            <person name="Goeker M."/>
        </authorList>
    </citation>
    <scope>NUCLEOTIDE SEQUENCE [LARGE SCALE GENOMIC DNA]</scope>
    <source>
        <strain evidence="8 9">K24</strain>
    </source>
</reference>
<dbReference type="PANTHER" id="PTHR42911:SF1">
    <property type="entry name" value="MODULATOR OF FTSH PROTEASE HFLC"/>
    <property type="match status" value="1"/>
</dbReference>
<comment type="subcellular location">
    <subcellularLocation>
        <location evidence="1">Membrane</location>
        <topology evidence="1">Single-pass membrane protein</topology>
    </subcellularLocation>
</comment>
<comment type="similarity">
    <text evidence="2 6">Belongs to the band 7/mec-2 family. HflC subfamily.</text>
</comment>
<keyword evidence="9" id="KW-1185">Reference proteome</keyword>
<dbReference type="RefSeq" id="WP_130358629.1">
    <property type="nucleotide sequence ID" value="NZ_SGXC01000002.1"/>
</dbReference>
<evidence type="ECO:0000256" key="6">
    <source>
        <dbReference type="PIRNR" id="PIRNR005651"/>
    </source>
</evidence>
<dbReference type="GO" id="GO:0016020">
    <property type="term" value="C:membrane"/>
    <property type="evidence" value="ECO:0007669"/>
    <property type="project" value="UniProtKB-SubCell"/>
</dbReference>
<dbReference type="InterPro" id="IPR036013">
    <property type="entry name" value="Band_7/SPFH_dom_sf"/>
</dbReference>
<dbReference type="PIRSF" id="PIRSF005651">
    <property type="entry name" value="HflC"/>
    <property type="match status" value="1"/>
</dbReference>
<dbReference type="Gene3D" id="3.30.479.30">
    <property type="entry name" value="Band 7 domain"/>
    <property type="match status" value="1"/>
</dbReference>
<comment type="caution">
    <text evidence="8">The sequence shown here is derived from an EMBL/GenBank/DDBJ whole genome shotgun (WGS) entry which is preliminary data.</text>
</comment>
<keyword evidence="4" id="KW-1133">Transmembrane helix</keyword>
<sequence length="290" mass="32922">MDRLIPAVIGLLVGVAVLSSCVFVVNERNYAVVFALGEIKEVIDEPGLYFKLPPPFQNVQQFDKRILTIDSADSERVQTSEKKNLLIDAFVKWRISNPRTYYVTFGGNERAAQERLLALIRDALNASINRRTVNDVTSKERDKIMQEIRTNTEAAAKLLGVEIVDVRLKRVDFVPEISESVYRRMEAERKRVANEQRSIGAAEGEKIRADADRQREVILAEAYRKAQEVKGEGDAKASAVYAQAFGQDREFYRFYKSLEAYRSSFGSKSDMLVVDPSSDFFRFMKSPAVN</sequence>
<dbReference type="InterPro" id="IPR010200">
    <property type="entry name" value="HflC"/>
</dbReference>